<dbReference type="AlphaFoldDB" id="A0A1G4X0P9"/>
<evidence type="ECO:0000313" key="8">
    <source>
        <dbReference type="Proteomes" id="UP000199707"/>
    </source>
</evidence>
<feature type="domain" description="Fatty acid hydroxylase" evidence="6">
    <location>
        <begin position="117"/>
        <end position="251"/>
    </location>
</feature>
<dbReference type="PANTHER" id="PTHR11863">
    <property type="entry name" value="STEROL DESATURASE"/>
    <property type="match status" value="1"/>
</dbReference>
<feature type="transmembrane region" description="Helical" evidence="5">
    <location>
        <begin position="40"/>
        <end position="60"/>
    </location>
</feature>
<keyword evidence="2 5" id="KW-0812">Transmembrane</keyword>
<name>A0A1G4X0P9_9MYCO</name>
<evidence type="ECO:0000313" key="7">
    <source>
        <dbReference type="EMBL" id="SCX33528.1"/>
    </source>
</evidence>
<proteinExistence type="predicted"/>
<dbReference type="EMBL" id="FMUB01000018">
    <property type="protein sequence ID" value="SCX33528.1"/>
    <property type="molecule type" value="Genomic_DNA"/>
</dbReference>
<gene>
    <name evidence="7" type="ORF">SAMN02799620_05972</name>
</gene>
<evidence type="ECO:0000256" key="4">
    <source>
        <dbReference type="ARBA" id="ARBA00023136"/>
    </source>
</evidence>
<keyword evidence="4 5" id="KW-0472">Membrane</keyword>
<organism evidence="7 8">
    <name type="scientific">Mycolicibacterium fluoranthenivorans</name>
    <dbReference type="NCBI Taxonomy" id="258505"/>
    <lineage>
        <taxon>Bacteria</taxon>
        <taxon>Bacillati</taxon>
        <taxon>Actinomycetota</taxon>
        <taxon>Actinomycetes</taxon>
        <taxon>Mycobacteriales</taxon>
        <taxon>Mycobacteriaceae</taxon>
        <taxon>Mycolicibacterium</taxon>
    </lineage>
</organism>
<reference evidence="8" key="1">
    <citation type="submission" date="2016-10" db="EMBL/GenBank/DDBJ databases">
        <authorList>
            <person name="Varghese N."/>
            <person name="Submissions S."/>
        </authorList>
    </citation>
    <scope>NUCLEOTIDE SEQUENCE [LARGE SCALE GENOMIC DNA]</scope>
    <source>
        <strain evidence="8">UNC267MFSha1.1M11</strain>
    </source>
</reference>
<keyword evidence="3 5" id="KW-1133">Transmembrane helix</keyword>
<feature type="transmembrane region" description="Helical" evidence="5">
    <location>
        <begin position="113"/>
        <end position="134"/>
    </location>
</feature>
<dbReference type="GO" id="GO:0005506">
    <property type="term" value="F:iron ion binding"/>
    <property type="evidence" value="ECO:0007669"/>
    <property type="project" value="InterPro"/>
</dbReference>
<feature type="transmembrane region" description="Helical" evidence="5">
    <location>
        <begin position="81"/>
        <end position="101"/>
    </location>
</feature>
<sequence>MCATVVGMVKNVIRYGYVPFMLVGIDGAAVYLAAHGVSELWLISLILTAVACSFAAERILPYRDEWNIGLDDAGRDAAHAIVNETSILASVAVIPLLSAITPFHRWWPGSLPFVIQVLLAVMVADFGITTIHLASHKVGWLWRLHAVHHSIRRFYGLNGLMKHPLHQAVEMMGGVLPLIILGIPVHVAAVLAVCVAVQLLLQHANVDYRVGTLRSVLALNEGHRFHHLKWAGVGDVNFGLFTLVWDHLYRTYSYDPQRRFTTDDLGMAAKPHYPTAYVRQLVEPFTTRGACNFVDTDTGGLHAEPKLARDN</sequence>
<evidence type="ECO:0000256" key="3">
    <source>
        <dbReference type="ARBA" id="ARBA00022989"/>
    </source>
</evidence>
<dbReference type="InterPro" id="IPR006694">
    <property type="entry name" value="Fatty_acid_hydroxylase"/>
</dbReference>
<accession>A0A1G4X0P9</accession>
<feature type="transmembrane region" description="Helical" evidence="5">
    <location>
        <begin position="175"/>
        <end position="201"/>
    </location>
</feature>
<comment type="subcellular location">
    <subcellularLocation>
        <location evidence="1">Membrane</location>
    </subcellularLocation>
</comment>
<dbReference type="Proteomes" id="UP000199707">
    <property type="component" value="Unassembled WGS sequence"/>
</dbReference>
<evidence type="ECO:0000256" key="2">
    <source>
        <dbReference type="ARBA" id="ARBA00022692"/>
    </source>
</evidence>
<evidence type="ECO:0000256" key="5">
    <source>
        <dbReference type="SAM" id="Phobius"/>
    </source>
</evidence>
<evidence type="ECO:0000256" key="1">
    <source>
        <dbReference type="ARBA" id="ARBA00004370"/>
    </source>
</evidence>
<dbReference type="GO" id="GO:0016491">
    <property type="term" value="F:oxidoreductase activity"/>
    <property type="evidence" value="ECO:0007669"/>
    <property type="project" value="InterPro"/>
</dbReference>
<feature type="transmembrane region" description="Helical" evidence="5">
    <location>
        <begin position="12"/>
        <end position="34"/>
    </location>
</feature>
<dbReference type="Pfam" id="PF04116">
    <property type="entry name" value="FA_hydroxylase"/>
    <property type="match status" value="1"/>
</dbReference>
<evidence type="ECO:0000259" key="6">
    <source>
        <dbReference type="Pfam" id="PF04116"/>
    </source>
</evidence>
<protein>
    <submittedName>
        <fullName evidence="7">Sterol desaturase/sphingolipid hydroxylase, fatty acid hydroxylase superfamily</fullName>
    </submittedName>
</protein>
<dbReference type="GO" id="GO:0016020">
    <property type="term" value="C:membrane"/>
    <property type="evidence" value="ECO:0007669"/>
    <property type="project" value="UniProtKB-SubCell"/>
</dbReference>
<dbReference type="STRING" id="1502745.SAMN02799620_05972"/>
<dbReference type="GO" id="GO:0008610">
    <property type="term" value="P:lipid biosynthetic process"/>
    <property type="evidence" value="ECO:0007669"/>
    <property type="project" value="InterPro"/>
</dbReference>
<dbReference type="InterPro" id="IPR050307">
    <property type="entry name" value="Sterol_Desaturase_Related"/>
</dbReference>